<feature type="compositionally biased region" description="Low complexity" evidence="1">
    <location>
        <begin position="28"/>
        <end position="38"/>
    </location>
</feature>
<dbReference type="PANTHER" id="PTHR28298:SF1">
    <property type="entry name" value="EISOSOME PROTEIN 1"/>
    <property type="match status" value="1"/>
</dbReference>
<dbReference type="InterPro" id="IPR024527">
    <property type="entry name" value="Eisosome1"/>
</dbReference>
<evidence type="ECO:0008006" key="4">
    <source>
        <dbReference type="Google" id="ProtNLM"/>
    </source>
</evidence>
<feature type="region of interest" description="Disordered" evidence="1">
    <location>
        <begin position="181"/>
        <end position="209"/>
    </location>
</feature>
<evidence type="ECO:0000313" key="3">
    <source>
        <dbReference type="Proteomes" id="UP000799302"/>
    </source>
</evidence>
<name>A0A6A6UJ10_9PEZI</name>
<reference evidence="2" key="1">
    <citation type="journal article" date="2020" name="Stud. Mycol.">
        <title>101 Dothideomycetes genomes: a test case for predicting lifestyles and emergence of pathogens.</title>
        <authorList>
            <person name="Haridas S."/>
            <person name="Albert R."/>
            <person name="Binder M."/>
            <person name="Bloem J."/>
            <person name="Labutti K."/>
            <person name="Salamov A."/>
            <person name="Andreopoulos B."/>
            <person name="Baker S."/>
            <person name="Barry K."/>
            <person name="Bills G."/>
            <person name="Bluhm B."/>
            <person name="Cannon C."/>
            <person name="Castanera R."/>
            <person name="Culley D."/>
            <person name="Daum C."/>
            <person name="Ezra D."/>
            <person name="Gonzalez J."/>
            <person name="Henrissat B."/>
            <person name="Kuo A."/>
            <person name="Liang C."/>
            <person name="Lipzen A."/>
            <person name="Lutzoni F."/>
            <person name="Magnuson J."/>
            <person name="Mondo S."/>
            <person name="Nolan M."/>
            <person name="Ohm R."/>
            <person name="Pangilinan J."/>
            <person name="Park H.-J."/>
            <person name="Ramirez L."/>
            <person name="Alfaro M."/>
            <person name="Sun H."/>
            <person name="Tritt A."/>
            <person name="Yoshinaga Y."/>
            <person name="Zwiers L.-H."/>
            <person name="Turgeon B."/>
            <person name="Goodwin S."/>
            <person name="Spatafora J."/>
            <person name="Crous P."/>
            <person name="Grigoriev I."/>
        </authorList>
    </citation>
    <scope>NUCLEOTIDE SEQUENCE</scope>
    <source>
        <strain evidence="2">CBS 115976</strain>
    </source>
</reference>
<dbReference type="Proteomes" id="UP000799302">
    <property type="component" value="Unassembled WGS sequence"/>
</dbReference>
<feature type="region of interest" description="Disordered" evidence="1">
    <location>
        <begin position="1"/>
        <end position="157"/>
    </location>
</feature>
<evidence type="ECO:0000256" key="1">
    <source>
        <dbReference type="SAM" id="MobiDB-lite"/>
    </source>
</evidence>
<accession>A0A6A6UJ10</accession>
<feature type="region of interest" description="Disordered" evidence="1">
    <location>
        <begin position="619"/>
        <end position="682"/>
    </location>
</feature>
<feature type="compositionally biased region" description="Basic and acidic residues" evidence="1">
    <location>
        <begin position="396"/>
        <end position="454"/>
    </location>
</feature>
<feature type="compositionally biased region" description="Polar residues" evidence="1">
    <location>
        <begin position="579"/>
        <end position="592"/>
    </location>
</feature>
<feature type="region of interest" description="Disordered" evidence="1">
    <location>
        <begin position="396"/>
        <end position="606"/>
    </location>
</feature>
<feature type="compositionally biased region" description="Polar residues" evidence="1">
    <location>
        <begin position="195"/>
        <end position="205"/>
    </location>
</feature>
<feature type="compositionally biased region" description="Acidic residues" evidence="1">
    <location>
        <begin position="455"/>
        <end position="465"/>
    </location>
</feature>
<dbReference type="PANTHER" id="PTHR28298">
    <property type="entry name" value="EISOSOME PROTEIN 1"/>
    <property type="match status" value="1"/>
</dbReference>
<dbReference type="GO" id="GO:0070941">
    <property type="term" value="P:eisosome assembly"/>
    <property type="evidence" value="ECO:0007669"/>
    <property type="project" value="TreeGrafter"/>
</dbReference>
<dbReference type="AlphaFoldDB" id="A0A6A6UJ10"/>
<feature type="compositionally biased region" description="Polar residues" evidence="1">
    <location>
        <begin position="102"/>
        <end position="120"/>
    </location>
</feature>
<sequence>MSNFAATAAHLANSNRKQTSPKEPDLTPSSSARSAAAHAKPKSTNATPTQSTPSTLGTASSRAALLAHSTRAQPHNASVPAPVTKSEGPTSQEKALLAATKSFKNQQPSHNKPVSASGQRDANIAQKRIEARRQESEKRGSRIINIAPEMLTQHPPIRMEREEKAHKEKLHSDAVALAKQAFAKQQQSRDRPLTAPSSGSRSLAGTDSRHNAIQYLSLQETAQRMAADRLQKIEDDNPKSMQSYYGYAPVQRSKSQRLIRKALPRGRTPSESQDVADSHRIRSQMTSLQAQINQVDESRQEQDRQRLLAFAQNKVRGDMQKIDEMVFKDTGKMSPAMMSDWDSKARARIREKRVLEKTQPDDAIDVGGGKLLDRSEIDELAAARVKPTLAGIDERVGQRRAEDEANRIAHEEKKEHAAQEKQRKRDEKLHKKEARKLERASGTHQNDNDTHESTNDDEEIPEDDHQDSRWKRLSGLHTPLNIRRKLHRQNKEHDTSDDDNSSAKKAGVWKRLSHAKAPSSVEDEPSPKSPKRFSGLMKLGRKSASSPASSPIPSPALSAQHEAAFYSASSLSPESPPLTNANAPKTEASNPNVIKLDAPKTETPHSKFKTAVAKLLVQSNPDTNGSASEADKSFEPPTRPVISAPLPDSLEVHHMGSELPSPAPGTSVSSINAAGDEELRERERIDKLAGIHQASKFKEEM</sequence>
<feature type="compositionally biased region" description="Basic and acidic residues" evidence="1">
    <location>
        <begin position="127"/>
        <end position="140"/>
    </location>
</feature>
<keyword evidence="3" id="KW-1185">Reference proteome</keyword>
<proteinExistence type="predicted"/>
<dbReference type="OrthoDB" id="4070583at2759"/>
<evidence type="ECO:0000313" key="2">
    <source>
        <dbReference type="EMBL" id="KAF2671463.1"/>
    </source>
</evidence>
<organism evidence="2 3">
    <name type="scientific">Microthyrium microscopicum</name>
    <dbReference type="NCBI Taxonomy" id="703497"/>
    <lineage>
        <taxon>Eukaryota</taxon>
        <taxon>Fungi</taxon>
        <taxon>Dikarya</taxon>
        <taxon>Ascomycota</taxon>
        <taxon>Pezizomycotina</taxon>
        <taxon>Dothideomycetes</taxon>
        <taxon>Dothideomycetes incertae sedis</taxon>
        <taxon>Microthyriales</taxon>
        <taxon>Microthyriaceae</taxon>
        <taxon>Microthyrium</taxon>
    </lineage>
</organism>
<dbReference type="EMBL" id="MU004233">
    <property type="protein sequence ID" value="KAF2671463.1"/>
    <property type="molecule type" value="Genomic_DNA"/>
</dbReference>
<dbReference type="Pfam" id="PF12757">
    <property type="entry name" value="Eisosome1"/>
    <property type="match status" value="1"/>
</dbReference>
<gene>
    <name evidence="2" type="ORF">BT63DRAFT_412489</name>
</gene>
<feature type="compositionally biased region" description="Polar residues" evidence="1">
    <location>
        <begin position="44"/>
        <end position="61"/>
    </location>
</feature>
<feature type="compositionally biased region" description="Low complexity" evidence="1">
    <location>
        <begin position="543"/>
        <end position="559"/>
    </location>
</feature>
<protein>
    <recommendedName>
        <fullName evidence="4">Eisosome protein 1</fullName>
    </recommendedName>
</protein>